<reference evidence="4 6" key="2">
    <citation type="submission" date="2016-10" db="EMBL/GenBank/DDBJ databases">
        <authorList>
            <person name="Varghese N."/>
            <person name="Submissions S."/>
        </authorList>
    </citation>
    <scope>NUCLEOTIDE SEQUENCE [LARGE SCALE GENOMIC DNA]</scope>
    <source>
        <strain evidence="4 6">DSM 6083</strain>
    </source>
</reference>
<dbReference type="KEGG" id="pbm:CL52_01830"/>
<dbReference type="EMBL" id="FNHO01000001">
    <property type="protein sequence ID" value="SDL97735.1"/>
    <property type="molecule type" value="Genomic_DNA"/>
</dbReference>
<dbReference type="GeneID" id="77258664"/>
<reference evidence="3 5" key="3">
    <citation type="journal article" name="Genome Announc.">
        <title>Complete Genome Sequence of Pseudomonas balearica DSM 6083T.</title>
        <authorList>
            <person name="Bennasar-Figueras A."/>
            <person name="Salva-Serra F."/>
            <person name="Jaen-Luchoro D."/>
            <person name="Segui C."/>
            <person name="Aliaga F."/>
            <person name="Busquets A."/>
            <person name="Gomila M."/>
            <person name="Moore E.R."/>
            <person name="Lalucat J."/>
        </authorList>
    </citation>
    <scope>NUCLEOTIDE SEQUENCE [LARGE SCALE GENOMIC DNA]</scope>
    <source>
        <strain evidence="5">DSM 6083</strain>
        <strain evidence="3">DSM6083</strain>
    </source>
</reference>
<dbReference type="EMBL" id="CP007511">
    <property type="protein sequence ID" value="AJE13842.1"/>
    <property type="molecule type" value="Genomic_DNA"/>
</dbReference>
<feature type="region of interest" description="Disordered" evidence="1">
    <location>
        <begin position="22"/>
        <end position="105"/>
    </location>
</feature>
<reference evidence="5" key="1">
    <citation type="submission" date="2014-03" db="EMBL/GenBank/DDBJ databases">
        <title>Complete genome of Pseudomonas balearica DSM 6083T, a sewage water isolate from an enrichment with 2-methylnaphthalene.</title>
        <authorList>
            <person name="Salva-Serra F."/>
            <person name="Jaen-Luchoro D."/>
            <person name="Busquets A."/>
            <person name="Pena A."/>
            <person name="Gomila M."/>
            <person name="Bosch R."/>
            <person name="Nogales B."/>
            <person name="Garcia-Valdes E."/>
            <person name="Lalucat J."/>
            <person name="Bennasar A."/>
        </authorList>
    </citation>
    <scope>NUCLEOTIDE SEQUENCE [LARGE SCALE GENOMIC DNA]</scope>
    <source>
        <strain evidence="5">DSM 6083</strain>
    </source>
</reference>
<feature type="compositionally biased region" description="Low complexity" evidence="1">
    <location>
        <begin position="28"/>
        <end position="37"/>
    </location>
</feature>
<evidence type="ECO:0000256" key="1">
    <source>
        <dbReference type="SAM" id="MobiDB-lite"/>
    </source>
</evidence>
<feature type="chain" id="PRO_5034688012" evidence="2">
    <location>
        <begin position="22"/>
        <end position="105"/>
    </location>
</feature>
<dbReference type="Proteomes" id="UP000182276">
    <property type="component" value="Unassembled WGS sequence"/>
</dbReference>
<feature type="compositionally biased region" description="Low complexity" evidence="1">
    <location>
        <begin position="51"/>
        <end position="66"/>
    </location>
</feature>
<feature type="signal peptide" evidence="2">
    <location>
        <begin position="1"/>
        <end position="21"/>
    </location>
</feature>
<proteinExistence type="predicted"/>
<accession>A0A8D3XYH3</accession>
<evidence type="ECO:0000256" key="2">
    <source>
        <dbReference type="SAM" id="SignalP"/>
    </source>
</evidence>
<feature type="compositionally biased region" description="Gly residues" evidence="1">
    <location>
        <begin position="93"/>
        <end position="105"/>
    </location>
</feature>
<keyword evidence="6" id="KW-1185">Reference proteome</keyword>
<gene>
    <name evidence="3" type="ORF">CL52_01830</name>
    <name evidence="4" type="ORF">SAMN05660875_101378</name>
</gene>
<dbReference type="Proteomes" id="UP000031271">
    <property type="component" value="Chromosome"/>
</dbReference>
<evidence type="ECO:0000313" key="6">
    <source>
        <dbReference type="Proteomes" id="UP000182276"/>
    </source>
</evidence>
<dbReference type="AlphaFoldDB" id="A0A8D3XYH3"/>
<evidence type="ECO:0000313" key="3">
    <source>
        <dbReference type="EMBL" id="AJE13842.1"/>
    </source>
</evidence>
<name>A0A8D3XYH3_9GAMM</name>
<evidence type="ECO:0000313" key="4">
    <source>
        <dbReference type="EMBL" id="SDL97735.1"/>
    </source>
</evidence>
<sequence>MNWSKIAALSLSLCLPAVVSAAEHGQTAEPAAAQSEQPEARGNDMSGKGFGSAAQGSTQGGAATDTGGTGGDGSTPQVDKGADGQPPAAPGTSGTGGEGGARGAY</sequence>
<protein>
    <submittedName>
        <fullName evidence="3">Uncharacterized protein</fullName>
    </submittedName>
</protein>
<evidence type="ECO:0000313" key="5">
    <source>
        <dbReference type="Proteomes" id="UP000031271"/>
    </source>
</evidence>
<organism evidence="3 5">
    <name type="scientific">Stutzerimonas balearica DSM 6083</name>
    <dbReference type="NCBI Taxonomy" id="1123016"/>
    <lineage>
        <taxon>Bacteria</taxon>
        <taxon>Pseudomonadati</taxon>
        <taxon>Pseudomonadota</taxon>
        <taxon>Gammaproteobacteria</taxon>
        <taxon>Pseudomonadales</taxon>
        <taxon>Pseudomonadaceae</taxon>
        <taxon>Stutzerimonas</taxon>
    </lineage>
</organism>
<dbReference type="RefSeq" id="WP_043218049.1">
    <property type="nucleotide sequence ID" value="NZ_CP007511.1"/>
</dbReference>
<keyword evidence="2" id="KW-0732">Signal</keyword>